<sequence>MSGSEATPPAGFVRRLLAIVYDLILLLAVLYVAMGALLLITAGAANQPGSPWLSAYLLLVSFIFYGWFWINGGQTLGLRSWRLRVEEGDGRPLTWGVAMLRFSLGFLTCLPLGVGFLWMLIDRERRTLYDRLSGTRVVLLPPKPRHETE</sequence>
<evidence type="ECO:0000256" key="2">
    <source>
        <dbReference type="ARBA" id="ARBA00022475"/>
    </source>
</evidence>
<evidence type="ECO:0000259" key="7">
    <source>
        <dbReference type="Pfam" id="PF06271"/>
    </source>
</evidence>
<feature type="transmembrane region" description="Helical" evidence="6">
    <location>
        <begin position="98"/>
        <end position="121"/>
    </location>
</feature>
<evidence type="ECO:0000256" key="6">
    <source>
        <dbReference type="SAM" id="Phobius"/>
    </source>
</evidence>
<evidence type="ECO:0000313" key="9">
    <source>
        <dbReference type="Proteomes" id="UP000252707"/>
    </source>
</evidence>
<keyword evidence="2" id="KW-1003">Cell membrane</keyword>
<dbReference type="RefSeq" id="WP_114278767.1">
    <property type="nucleotide sequence ID" value="NZ_QPJY01000002.1"/>
</dbReference>
<dbReference type="EMBL" id="QPJY01000002">
    <property type="protein sequence ID" value="RCX31936.1"/>
    <property type="molecule type" value="Genomic_DNA"/>
</dbReference>
<reference evidence="8 9" key="1">
    <citation type="submission" date="2018-07" db="EMBL/GenBank/DDBJ databases">
        <title>Genomic Encyclopedia of Type Strains, Phase IV (KMG-IV): sequencing the most valuable type-strain genomes for metagenomic binning, comparative biology and taxonomic classification.</title>
        <authorList>
            <person name="Goeker M."/>
        </authorList>
    </citation>
    <scope>NUCLEOTIDE SEQUENCE [LARGE SCALE GENOMIC DNA]</scope>
    <source>
        <strain evidence="8 9">DSM 26407</strain>
    </source>
</reference>
<dbReference type="AlphaFoldDB" id="A0A369CGX1"/>
<evidence type="ECO:0000313" key="8">
    <source>
        <dbReference type="EMBL" id="RCX31936.1"/>
    </source>
</evidence>
<keyword evidence="3 6" id="KW-0812">Transmembrane</keyword>
<accession>A0A369CGX1</accession>
<proteinExistence type="predicted"/>
<dbReference type="Proteomes" id="UP000252707">
    <property type="component" value="Unassembled WGS sequence"/>
</dbReference>
<evidence type="ECO:0000256" key="5">
    <source>
        <dbReference type="ARBA" id="ARBA00023136"/>
    </source>
</evidence>
<keyword evidence="4 6" id="KW-1133">Transmembrane helix</keyword>
<evidence type="ECO:0000256" key="4">
    <source>
        <dbReference type="ARBA" id="ARBA00022989"/>
    </source>
</evidence>
<feature type="transmembrane region" description="Helical" evidence="6">
    <location>
        <begin position="52"/>
        <end position="70"/>
    </location>
</feature>
<dbReference type="OrthoDB" id="9793824at2"/>
<dbReference type="PANTHER" id="PTHR36115:SF10">
    <property type="entry name" value="RDD DOMAIN-CONTAINING PROTEIN"/>
    <property type="match status" value="1"/>
</dbReference>
<feature type="transmembrane region" description="Helical" evidence="6">
    <location>
        <begin position="16"/>
        <end position="40"/>
    </location>
</feature>
<dbReference type="PANTHER" id="PTHR36115">
    <property type="entry name" value="PROLINE-RICH ANTIGEN HOMOLOG-RELATED"/>
    <property type="match status" value="1"/>
</dbReference>
<evidence type="ECO:0000256" key="3">
    <source>
        <dbReference type="ARBA" id="ARBA00022692"/>
    </source>
</evidence>
<dbReference type="GO" id="GO:0005886">
    <property type="term" value="C:plasma membrane"/>
    <property type="evidence" value="ECO:0007669"/>
    <property type="project" value="UniProtKB-SubCell"/>
</dbReference>
<protein>
    <submittedName>
        <fullName evidence="8">Putative RDD family membrane protein YckC</fullName>
    </submittedName>
</protein>
<evidence type="ECO:0000256" key="1">
    <source>
        <dbReference type="ARBA" id="ARBA00004651"/>
    </source>
</evidence>
<organism evidence="8 9">
    <name type="scientific">Thioalbus denitrificans</name>
    <dbReference type="NCBI Taxonomy" id="547122"/>
    <lineage>
        <taxon>Bacteria</taxon>
        <taxon>Pseudomonadati</taxon>
        <taxon>Pseudomonadota</taxon>
        <taxon>Gammaproteobacteria</taxon>
        <taxon>Chromatiales</taxon>
        <taxon>Ectothiorhodospiraceae</taxon>
        <taxon>Thioalbus</taxon>
    </lineage>
</organism>
<keyword evidence="5 6" id="KW-0472">Membrane</keyword>
<gene>
    <name evidence="8" type="ORF">DFQ59_102284</name>
</gene>
<dbReference type="Pfam" id="PF06271">
    <property type="entry name" value="RDD"/>
    <property type="match status" value="1"/>
</dbReference>
<keyword evidence="9" id="KW-1185">Reference proteome</keyword>
<dbReference type="InterPro" id="IPR010432">
    <property type="entry name" value="RDD"/>
</dbReference>
<comment type="subcellular location">
    <subcellularLocation>
        <location evidence="1">Cell membrane</location>
        <topology evidence="1">Multi-pass membrane protein</topology>
    </subcellularLocation>
</comment>
<dbReference type="InterPro" id="IPR051791">
    <property type="entry name" value="Pra-immunoreactive"/>
</dbReference>
<comment type="caution">
    <text evidence="8">The sequence shown here is derived from an EMBL/GenBank/DDBJ whole genome shotgun (WGS) entry which is preliminary data.</text>
</comment>
<name>A0A369CGX1_9GAMM</name>
<feature type="domain" description="RDD" evidence="7">
    <location>
        <begin position="10"/>
        <end position="134"/>
    </location>
</feature>